<dbReference type="Gene3D" id="2.50.20.10">
    <property type="entry name" value="Lipoprotein localisation LolA/LolB/LppX"/>
    <property type="match status" value="1"/>
</dbReference>
<dbReference type="InterPro" id="IPR052944">
    <property type="entry name" value="Sporulation_related"/>
</dbReference>
<reference evidence="2 3" key="1">
    <citation type="submission" date="2019-03" db="EMBL/GenBank/DDBJ databases">
        <title>Metabolic potential of uncultured bacteria and archaea associated with petroleum seepage in deep-sea sediments.</title>
        <authorList>
            <person name="Dong X."/>
            <person name="Hubert C."/>
        </authorList>
    </citation>
    <scope>NUCLEOTIDE SEQUENCE [LARGE SCALE GENOMIC DNA]</scope>
    <source>
        <strain evidence="2">E29_bin25</strain>
    </source>
</reference>
<gene>
    <name evidence="2" type="ORF">E3J32_02215</name>
</gene>
<dbReference type="PANTHER" id="PTHR37507:SF2">
    <property type="entry name" value="SPORULATION PROTEIN YDCC"/>
    <property type="match status" value="1"/>
</dbReference>
<dbReference type="InterPro" id="IPR033434">
    <property type="entry name" value="MucB/RseB_N"/>
</dbReference>
<proteinExistence type="predicted"/>
<name>A0A523Y0R1_UNCAE</name>
<accession>A0A523Y0R1</accession>
<evidence type="ECO:0000313" key="2">
    <source>
        <dbReference type="EMBL" id="TET85097.1"/>
    </source>
</evidence>
<comment type="caution">
    <text evidence="2">The sequence shown here is derived from an EMBL/GenBank/DDBJ whole genome shotgun (WGS) entry which is preliminary data.</text>
</comment>
<dbReference type="EMBL" id="SOII01000159">
    <property type="protein sequence ID" value="TET85097.1"/>
    <property type="molecule type" value="Genomic_DNA"/>
</dbReference>
<evidence type="ECO:0000313" key="3">
    <source>
        <dbReference type="Proteomes" id="UP000315669"/>
    </source>
</evidence>
<keyword evidence="2" id="KW-0449">Lipoprotein</keyword>
<sequence length="263" mass="30015">MRAKIIYRKPDFSYILYLAPPMIKGRRILDNGKLRIEYIPGMNNPKHSSSLNSSLARKRREKSLNLILANYTISQLPDEYIAGREVYVISLVPQYPGSPGLKRWIDKETFLPLKQERYNSEGKLTFSSQFTEIHFGKKISEEELNDIPESGENGKLLPPHQVISDIVELKEISRFPLSFPKYLPSGYSFQEGVLLNGGKRVALTYTNGLETIVLFQGPPINLKIQGDREMPFGTKFRTDKGKTFVLIANISEEELTKIMESIE</sequence>
<evidence type="ECO:0000259" key="1">
    <source>
        <dbReference type="Pfam" id="PF03888"/>
    </source>
</evidence>
<dbReference type="Proteomes" id="UP000315669">
    <property type="component" value="Unassembled WGS sequence"/>
</dbReference>
<feature type="domain" description="MucB/RseB N-terminal" evidence="1">
    <location>
        <begin position="61"/>
        <end position="145"/>
    </location>
</feature>
<dbReference type="Pfam" id="PF03888">
    <property type="entry name" value="MucB_RseB"/>
    <property type="match status" value="1"/>
</dbReference>
<protein>
    <submittedName>
        <fullName evidence="2">Outer membrane lipoprotein-sorting protein</fullName>
    </submittedName>
</protein>
<dbReference type="AlphaFoldDB" id="A0A523Y0R1"/>
<organism evidence="2 3">
    <name type="scientific">Aerophobetes bacterium</name>
    <dbReference type="NCBI Taxonomy" id="2030807"/>
    <lineage>
        <taxon>Bacteria</taxon>
        <taxon>Candidatus Aerophobota</taxon>
    </lineage>
</organism>
<dbReference type="PANTHER" id="PTHR37507">
    <property type="entry name" value="SPORULATION PROTEIN YDCC"/>
    <property type="match status" value="1"/>
</dbReference>